<dbReference type="Gene3D" id="3.30.1330.40">
    <property type="entry name" value="RutC-like"/>
    <property type="match status" value="1"/>
</dbReference>
<reference evidence="1 2" key="1">
    <citation type="submission" date="2020-04" db="EMBL/GenBank/DDBJ databases">
        <authorList>
            <person name="Yin C."/>
        </authorList>
    </citation>
    <scope>NUCLEOTIDE SEQUENCE [LARGE SCALE GENOMIC DNA]</scope>
    <source>
        <strain evidence="1 2">Ae27</strain>
    </source>
</reference>
<dbReference type="Pfam" id="PF01042">
    <property type="entry name" value="Ribonuc_L-PSP"/>
    <property type="match status" value="1"/>
</dbReference>
<dbReference type="InterPro" id="IPR006175">
    <property type="entry name" value="YjgF/YER057c/UK114"/>
</dbReference>
<protein>
    <submittedName>
        <fullName evidence="1">RidA family protein</fullName>
    </submittedName>
</protein>
<evidence type="ECO:0000313" key="2">
    <source>
        <dbReference type="Proteomes" id="UP000570474"/>
    </source>
</evidence>
<dbReference type="RefSeq" id="WP_168872850.1">
    <property type="nucleotide sequence ID" value="NZ_JABAIA010000002.1"/>
</dbReference>
<evidence type="ECO:0000313" key="1">
    <source>
        <dbReference type="EMBL" id="NLR66952.1"/>
    </source>
</evidence>
<dbReference type="SUPFAM" id="SSF55298">
    <property type="entry name" value="YjgF-like"/>
    <property type="match status" value="1"/>
</dbReference>
<keyword evidence="2" id="KW-1185">Reference proteome</keyword>
<sequence length="130" mass="14649">MEKRIINPWKWQDERGYAQAVEVKQVNSTLYCAGQAAVLPDGTSSTADMQTQLHIALQNLEQVIHQAGYTCSGIVRLTVYTTSSDTFVNTCFDDYKDWVAKHRVQTALTLTEVKALFETLSIEFEATVVR</sequence>
<name>A0A847RVA9_9BACT</name>
<dbReference type="CDD" id="cd00448">
    <property type="entry name" value="YjgF_YER057c_UK114_family"/>
    <property type="match status" value="1"/>
</dbReference>
<dbReference type="InterPro" id="IPR035959">
    <property type="entry name" value="RutC-like_sf"/>
</dbReference>
<dbReference type="AlphaFoldDB" id="A0A847RVA9"/>
<dbReference type="Proteomes" id="UP000570474">
    <property type="component" value="Unassembled WGS sequence"/>
</dbReference>
<dbReference type="PANTHER" id="PTHR43857">
    <property type="entry name" value="BLR7761 PROTEIN"/>
    <property type="match status" value="1"/>
</dbReference>
<gene>
    <name evidence="1" type="ORF">HGH92_21775</name>
</gene>
<organism evidence="1 2">
    <name type="scientific">Chitinophaga varians</name>
    <dbReference type="NCBI Taxonomy" id="2202339"/>
    <lineage>
        <taxon>Bacteria</taxon>
        <taxon>Pseudomonadati</taxon>
        <taxon>Bacteroidota</taxon>
        <taxon>Chitinophagia</taxon>
        <taxon>Chitinophagales</taxon>
        <taxon>Chitinophagaceae</taxon>
        <taxon>Chitinophaga</taxon>
    </lineage>
</organism>
<proteinExistence type="predicted"/>
<accession>A0A847RVA9</accession>
<dbReference type="EMBL" id="JABAIA010000002">
    <property type="protein sequence ID" value="NLR66952.1"/>
    <property type="molecule type" value="Genomic_DNA"/>
</dbReference>
<comment type="caution">
    <text evidence="1">The sequence shown here is derived from an EMBL/GenBank/DDBJ whole genome shotgun (WGS) entry which is preliminary data.</text>
</comment>
<dbReference type="PANTHER" id="PTHR43857:SF1">
    <property type="entry name" value="YJGH FAMILY PROTEIN"/>
    <property type="match status" value="1"/>
</dbReference>